<dbReference type="EMBL" id="JASCZI010121262">
    <property type="protein sequence ID" value="MED6160891.1"/>
    <property type="molecule type" value="Genomic_DNA"/>
</dbReference>
<proteinExistence type="predicted"/>
<evidence type="ECO:0000256" key="1">
    <source>
        <dbReference type="SAM" id="MobiDB-lite"/>
    </source>
</evidence>
<accession>A0ABU6UI45</accession>
<sequence>MNAYRKLPKKKQCGLYRAAANSHKTNDGMNQHRGPSLSITPTTDSHEELYRHCSSPKSDITMNFSHQKPAQNIQNATNKQGNYRCICHRNNTITKTPTPTIPQ</sequence>
<protein>
    <submittedName>
        <fullName evidence="2">Uncharacterized protein</fullName>
    </submittedName>
</protein>
<keyword evidence="3" id="KW-1185">Reference proteome</keyword>
<comment type="caution">
    <text evidence="2">The sequence shown here is derived from an EMBL/GenBank/DDBJ whole genome shotgun (WGS) entry which is preliminary data.</text>
</comment>
<dbReference type="Proteomes" id="UP001341840">
    <property type="component" value="Unassembled WGS sequence"/>
</dbReference>
<gene>
    <name evidence="2" type="ORF">PIB30_055493</name>
</gene>
<reference evidence="2 3" key="1">
    <citation type="journal article" date="2023" name="Plants (Basel)">
        <title>Bridging the Gap: Combining Genomics and Transcriptomics Approaches to Understand Stylosanthes scabra, an Orphan Legume from the Brazilian Caatinga.</title>
        <authorList>
            <person name="Ferreira-Neto J.R.C."/>
            <person name="da Silva M.D."/>
            <person name="Binneck E."/>
            <person name="de Melo N.F."/>
            <person name="da Silva R.H."/>
            <person name="de Melo A.L.T.M."/>
            <person name="Pandolfi V."/>
            <person name="Bustamante F.O."/>
            <person name="Brasileiro-Vidal A.C."/>
            <person name="Benko-Iseppon A.M."/>
        </authorList>
    </citation>
    <scope>NUCLEOTIDE SEQUENCE [LARGE SCALE GENOMIC DNA]</scope>
    <source>
        <tissue evidence="2">Leaves</tissue>
    </source>
</reference>
<name>A0ABU6UI45_9FABA</name>
<evidence type="ECO:0000313" key="2">
    <source>
        <dbReference type="EMBL" id="MED6160891.1"/>
    </source>
</evidence>
<feature type="region of interest" description="Disordered" evidence="1">
    <location>
        <begin position="22"/>
        <end position="44"/>
    </location>
</feature>
<organism evidence="2 3">
    <name type="scientific">Stylosanthes scabra</name>
    <dbReference type="NCBI Taxonomy" id="79078"/>
    <lineage>
        <taxon>Eukaryota</taxon>
        <taxon>Viridiplantae</taxon>
        <taxon>Streptophyta</taxon>
        <taxon>Embryophyta</taxon>
        <taxon>Tracheophyta</taxon>
        <taxon>Spermatophyta</taxon>
        <taxon>Magnoliopsida</taxon>
        <taxon>eudicotyledons</taxon>
        <taxon>Gunneridae</taxon>
        <taxon>Pentapetalae</taxon>
        <taxon>rosids</taxon>
        <taxon>fabids</taxon>
        <taxon>Fabales</taxon>
        <taxon>Fabaceae</taxon>
        <taxon>Papilionoideae</taxon>
        <taxon>50 kb inversion clade</taxon>
        <taxon>dalbergioids sensu lato</taxon>
        <taxon>Dalbergieae</taxon>
        <taxon>Pterocarpus clade</taxon>
        <taxon>Stylosanthes</taxon>
    </lineage>
</organism>
<evidence type="ECO:0000313" key="3">
    <source>
        <dbReference type="Proteomes" id="UP001341840"/>
    </source>
</evidence>